<evidence type="ECO:0000256" key="2">
    <source>
        <dbReference type="HAMAP-Rule" id="MF_00048"/>
    </source>
</evidence>
<dbReference type="InterPro" id="IPR011335">
    <property type="entry name" value="Restrct_endonuc-II-like"/>
</dbReference>
<dbReference type="InterPro" id="IPR003509">
    <property type="entry name" value="UPF0102_YraN-like"/>
</dbReference>
<dbReference type="CDD" id="cd20736">
    <property type="entry name" value="PoNe_Nuclease"/>
    <property type="match status" value="1"/>
</dbReference>
<dbReference type="GO" id="GO:0003676">
    <property type="term" value="F:nucleic acid binding"/>
    <property type="evidence" value="ECO:0007669"/>
    <property type="project" value="InterPro"/>
</dbReference>
<dbReference type="GO" id="GO:0004519">
    <property type="term" value="F:endonuclease activity"/>
    <property type="evidence" value="ECO:0007669"/>
    <property type="project" value="UniProtKB-KW"/>
</dbReference>
<keyword evidence="4" id="KW-1185">Reference proteome</keyword>
<organism evidence="3 4">
    <name type="scientific">Bifidobacterium aquikefiri</name>
    <dbReference type="NCBI Taxonomy" id="1653207"/>
    <lineage>
        <taxon>Bacteria</taxon>
        <taxon>Bacillati</taxon>
        <taxon>Actinomycetota</taxon>
        <taxon>Actinomycetes</taxon>
        <taxon>Bifidobacteriales</taxon>
        <taxon>Bifidobacteriaceae</taxon>
        <taxon>Bifidobacterium</taxon>
    </lineage>
</organism>
<proteinExistence type="inferred from homology"/>
<keyword evidence="3" id="KW-0378">Hydrolase</keyword>
<comment type="caution">
    <text evidence="3">The sequence shown here is derived from an EMBL/GenBank/DDBJ whole genome shotgun (WGS) entry which is preliminary data.</text>
</comment>
<evidence type="ECO:0000256" key="1">
    <source>
        <dbReference type="ARBA" id="ARBA00006738"/>
    </source>
</evidence>
<dbReference type="NCBIfam" id="NF009154">
    <property type="entry name" value="PRK12497.3-3"/>
    <property type="match status" value="1"/>
</dbReference>
<keyword evidence="3" id="KW-0540">Nuclease</keyword>
<dbReference type="HAMAP" id="MF_00048">
    <property type="entry name" value="UPF0102"/>
    <property type="match status" value="1"/>
</dbReference>
<dbReference type="SUPFAM" id="SSF52980">
    <property type="entry name" value="Restriction endonuclease-like"/>
    <property type="match status" value="1"/>
</dbReference>
<accession>A0A261G796</accession>
<dbReference type="NCBIfam" id="NF009150">
    <property type="entry name" value="PRK12497.1-3"/>
    <property type="match status" value="1"/>
</dbReference>
<comment type="similarity">
    <text evidence="1 2">Belongs to the UPF0102 family.</text>
</comment>
<reference evidence="3 4" key="1">
    <citation type="journal article" date="2017" name="BMC Genomics">
        <title>Comparative genomic and phylogenomic analyses of the Bifidobacteriaceae family.</title>
        <authorList>
            <person name="Lugli G.A."/>
            <person name="Milani C."/>
            <person name="Turroni F."/>
            <person name="Duranti S."/>
            <person name="Mancabelli L."/>
            <person name="Mangifesta M."/>
            <person name="Ferrario C."/>
            <person name="Modesto M."/>
            <person name="Mattarelli P."/>
            <person name="Jiri K."/>
            <person name="van Sinderen D."/>
            <person name="Ventura M."/>
        </authorList>
    </citation>
    <scope>NUCLEOTIDE SEQUENCE [LARGE SCALE GENOMIC DNA]</scope>
    <source>
        <strain evidence="3 4">LMG 28769</strain>
    </source>
</reference>
<dbReference type="InterPro" id="IPR011856">
    <property type="entry name" value="tRNA_endonuc-like_dom_sf"/>
</dbReference>
<keyword evidence="3" id="KW-0255">Endonuclease</keyword>
<dbReference type="PANTHER" id="PTHR34039:SF1">
    <property type="entry name" value="UPF0102 PROTEIN YRAN"/>
    <property type="match status" value="1"/>
</dbReference>
<dbReference type="PANTHER" id="PTHR34039">
    <property type="entry name" value="UPF0102 PROTEIN YRAN"/>
    <property type="match status" value="1"/>
</dbReference>
<protein>
    <recommendedName>
        <fullName evidence="2">UPF0102 protein BAQU_0958</fullName>
    </recommendedName>
</protein>
<dbReference type="NCBIfam" id="TIGR00252">
    <property type="entry name" value="YraN family protein"/>
    <property type="match status" value="1"/>
</dbReference>
<sequence>MHPPSYCANPHSTTFTRFILYKHLSHGQLGCMNIQLAESTHLTSSPSPDELLEPGLSPRSLGILGESYAEHWLTCRSWRILGRNWHSRYGELDIIALDTDGVIVFVEVKTRRNRRFGNPQEAVEYKKQRSLRRAGSQWLFDKSHRIIHTGVRFDVIAISVLGKTVYVNHVRNAFA</sequence>
<evidence type="ECO:0000313" key="4">
    <source>
        <dbReference type="Proteomes" id="UP000216451"/>
    </source>
</evidence>
<dbReference type="AlphaFoldDB" id="A0A261G796"/>
<dbReference type="Pfam" id="PF02021">
    <property type="entry name" value="UPF0102"/>
    <property type="match status" value="1"/>
</dbReference>
<evidence type="ECO:0000313" key="3">
    <source>
        <dbReference type="EMBL" id="OZG66886.1"/>
    </source>
</evidence>
<gene>
    <name evidence="3" type="ORF">BAQU_0958</name>
</gene>
<dbReference type="Gene3D" id="3.40.1350.10">
    <property type="match status" value="1"/>
</dbReference>
<name>A0A261G796_9BIFI</name>
<dbReference type="Proteomes" id="UP000216451">
    <property type="component" value="Unassembled WGS sequence"/>
</dbReference>
<dbReference type="EMBL" id="MWXA01000005">
    <property type="protein sequence ID" value="OZG66886.1"/>
    <property type="molecule type" value="Genomic_DNA"/>
</dbReference>